<name>A0A445E9L6_ARAHY</name>
<sequence>MTLLTLANDNFALLCLSQFGPPQSLWDGAYLNLYGMGLTKSIPKEIGTLTKLSYLDLSHNYLNGKLLLTLCKMRDPLTYYLKVLSWMWCLLILCSPA</sequence>
<keyword evidence="2" id="KW-1185">Reference proteome</keyword>
<dbReference type="InterPro" id="IPR032675">
    <property type="entry name" value="LRR_dom_sf"/>
</dbReference>
<dbReference type="AlphaFoldDB" id="A0A445E9L6"/>
<proteinExistence type="predicted"/>
<dbReference type="Pfam" id="PF00560">
    <property type="entry name" value="LRR_1"/>
    <property type="match status" value="1"/>
</dbReference>
<evidence type="ECO:0000313" key="1">
    <source>
        <dbReference type="EMBL" id="RYR72141.1"/>
    </source>
</evidence>
<dbReference type="EMBL" id="SDMP01000002">
    <property type="protein sequence ID" value="RYR72141.1"/>
    <property type="molecule type" value="Genomic_DNA"/>
</dbReference>
<accession>A0A445E9L6</accession>
<dbReference type="SUPFAM" id="SSF52058">
    <property type="entry name" value="L domain-like"/>
    <property type="match status" value="1"/>
</dbReference>
<organism evidence="1 2">
    <name type="scientific">Arachis hypogaea</name>
    <name type="common">Peanut</name>
    <dbReference type="NCBI Taxonomy" id="3818"/>
    <lineage>
        <taxon>Eukaryota</taxon>
        <taxon>Viridiplantae</taxon>
        <taxon>Streptophyta</taxon>
        <taxon>Embryophyta</taxon>
        <taxon>Tracheophyta</taxon>
        <taxon>Spermatophyta</taxon>
        <taxon>Magnoliopsida</taxon>
        <taxon>eudicotyledons</taxon>
        <taxon>Gunneridae</taxon>
        <taxon>Pentapetalae</taxon>
        <taxon>rosids</taxon>
        <taxon>fabids</taxon>
        <taxon>Fabales</taxon>
        <taxon>Fabaceae</taxon>
        <taxon>Papilionoideae</taxon>
        <taxon>50 kb inversion clade</taxon>
        <taxon>dalbergioids sensu lato</taxon>
        <taxon>Dalbergieae</taxon>
        <taxon>Pterocarpus clade</taxon>
        <taxon>Arachis</taxon>
    </lineage>
</organism>
<reference evidence="1 2" key="1">
    <citation type="submission" date="2019-01" db="EMBL/GenBank/DDBJ databases">
        <title>Sequencing of cultivated peanut Arachis hypogaea provides insights into genome evolution and oil improvement.</title>
        <authorList>
            <person name="Chen X."/>
        </authorList>
    </citation>
    <scope>NUCLEOTIDE SEQUENCE [LARGE SCALE GENOMIC DNA]</scope>
    <source>
        <strain evidence="2">cv. Fuhuasheng</strain>
        <tissue evidence="1">Leaves</tissue>
    </source>
</reference>
<dbReference type="Gene3D" id="3.80.10.10">
    <property type="entry name" value="Ribonuclease Inhibitor"/>
    <property type="match status" value="1"/>
</dbReference>
<protein>
    <submittedName>
        <fullName evidence="1">Uncharacterized protein</fullName>
    </submittedName>
</protein>
<evidence type="ECO:0000313" key="2">
    <source>
        <dbReference type="Proteomes" id="UP000289738"/>
    </source>
</evidence>
<dbReference type="InterPro" id="IPR001611">
    <property type="entry name" value="Leu-rich_rpt"/>
</dbReference>
<gene>
    <name evidence="1" type="ORF">Ahy_A02g006344</name>
</gene>
<comment type="caution">
    <text evidence="1">The sequence shown here is derived from an EMBL/GenBank/DDBJ whole genome shotgun (WGS) entry which is preliminary data.</text>
</comment>
<dbReference type="Proteomes" id="UP000289738">
    <property type="component" value="Chromosome A02"/>
</dbReference>